<dbReference type="KEGG" id="fgi:OP10G_1750"/>
<dbReference type="PANTHER" id="PTHR30012:SF0">
    <property type="entry name" value="TYPE II SECRETION SYSTEM PROTEIN F-RELATED"/>
    <property type="match status" value="1"/>
</dbReference>
<proteinExistence type="inferred from homology"/>
<evidence type="ECO:0000313" key="10">
    <source>
        <dbReference type="Proteomes" id="UP000027982"/>
    </source>
</evidence>
<keyword evidence="4 7" id="KW-0812">Transmembrane</keyword>
<dbReference type="Proteomes" id="UP000027982">
    <property type="component" value="Chromosome"/>
</dbReference>
<organism evidence="9 10">
    <name type="scientific">Fimbriimonas ginsengisoli Gsoil 348</name>
    <dbReference type="NCBI Taxonomy" id="661478"/>
    <lineage>
        <taxon>Bacteria</taxon>
        <taxon>Bacillati</taxon>
        <taxon>Armatimonadota</taxon>
        <taxon>Fimbriimonadia</taxon>
        <taxon>Fimbriimonadales</taxon>
        <taxon>Fimbriimonadaceae</taxon>
        <taxon>Fimbriimonas</taxon>
    </lineage>
</organism>
<keyword evidence="5 7" id="KW-1133">Transmembrane helix</keyword>
<dbReference type="GO" id="GO:0005886">
    <property type="term" value="C:plasma membrane"/>
    <property type="evidence" value="ECO:0007669"/>
    <property type="project" value="UniProtKB-SubCell"/>
</dbReference>
<evidence type="ECO:0000256" key="7">
    <source>
        <dbReference type="SAM" id="Phobius"/>
    </source>
</evidence>
<dbReference type="EMBL" id="CP007139">
    <property type="protein sequence ID" value="AIE85118.1"/>
    <property type="molecule type" value="Genomic_DNA"/>
</dbReference>
<name>A0A068NNJ5_FIMGI</name>
<dbReference type="STRING" id="661478.OP10G_1750"/>
<keyword evidence="10" id="KW-1185">Reference proteome</keyword>
<dbReference type="eggNOG" id="COG1459">
    <property type="taxonomic scope" value="Bacteria"/>
</dbReference>
<dbReference type="HOGENOM" id="CLU_035032_2_1_0"/>
<dbReference type="InterPro" id="IPR042094">
    <property type="entry name" value="T2SS_GspF_sf"/>
</dbReference>
<keyword evidence="3" id="KW-1003">Cell membrane</keyword>
<gene>
    <name evidence="9" type="ORF">OP10G_1750</name>
</gene>
<accession>A0A068NNJ5</accession>
<dbReference type="PANTHER" id="PTHR30012">
    <property type="entry name" value="GENERAL SECRETION PATHWAY PROTEIN"/>
    <property type="match status" value="1"/>
</dbReference>
<feature type="transmembrane region" description="Helical" evidence="7">
    <location>
        <begin position="244"/>
        <end position="265"/>
    </location>
</feature>
<dbReference type="AlphaFoldDB" id="A0A068NNJ5"/>
<dbReference type="InterPro" id="IPR018076">
    <property type="entry name" value="T2SS_GspF_dom"/>
</dbReference>
<dbReference type="OrthoDB" id="211600at2"/>
<dbReference type="Gene3D" id="1.20.81.30">
    <property type="entry name" value="Type II secretion system (T2SS), domain F"/>
    <property type="match status" value="2"/>
</dbReference>
<dbReference type="InterPro" id="IPR003004">
    <property type="entry name" value="GspF/PilC"/>
</dbReference>
<feature type="domain" description="Type II secretion system protein GspF" evidence="8">
    <location>
        <begin position="300"/>
        <end position="414"/>
    </location>
</feature>
<comment type="similarity">
    <text evidence="2">Belongs to the GSP F family.</text>
</comment>
<evidence type="ECO:0000313" key="9">
    <source>
        <dbReference type="EMBL" id="AIE85118.1"/>
    </source>
</evidence>
<evidence type="ECO:0000256" key="4">
    <source>
        <dbReference type="ARBA" id="ARBA00022692"/>
    </source>
</evidence>
<reference evidence="9 10" key="1">
    <citation type="journal article" date="2014" name="PLoS ONE">
        <title>The first complete genome sequence of the class fimbriimonadia in the phylum armatimonadetes.</title>
        <authorList>
            <person name="Hu Z.Y."/>
            <person name="Wang Y.Z."/>
            <person name="Im W.T."/>
            <person name="Wang S.Y."/>
            <person name="Zhao G.P."/>
            <person name="Zheng H.J."/>
            <person name="Quan Z.X."/>
        </authorList>
    </citation>
    <scope>NUCLEOTIDE SEQUENCE [LARGE SCALE GENOMIC DNA]</scope>
    <source>
        <strain evidence="9">Gsoil 348</strain>
    </source>
</reference>
<feature type="transmembrane region" description="Helical" evidence="7">
    <location>
        <begin position="192"/>
        <end position="213"/>
    </location>
</feature>
<feature type="domain" description="Type II secretion system protein GspF" evidence="8">
    <location>
        <begin position="99"/>
        <end position="210"/>
    </location>
</feature>
<evidence type="ECO:0000256" key="1">
    <source>
        <dbReference type="ARBA" id="ARBA00004651"/>
    </source>
</evidence>
<protein>
    <submittedName>
        <fullName evidence="9">General secretion pathway protein F</fullName>
    </submittedName>
</protein>
<comment type="subcellular location">
    <subcellularLocation>
        <location evidence="1">Cell membrane</location>
        <topology evidence="1">Multi-pass membrane protein</topology>
    </subcellularLocation>
</comment>
<dbReference type="Pfam" id="PF00482">
    <property type="entry name" value="T2SSF"/>
    <property type="match status" value="2"/>
</dbReference>
<sequence>MRFFQYKATDAAGRAAEGTIRAASAEAAKAALTQAGYRVGSVGEAAVATAARPAQRPLTQPISAPVTPAPVKVTVQSALPPAAIKTKFGKDRDLFFLFAQLAQYFKSGVSPQLGLHELANRSKPRYQESLRAAEGAVAEGKRVSDVFERYPYLYPPDVIGALRAGEMSGYVAEACEKIADQMESSHRLKRRLGYFMIILVALVVVFPIVYAIATGAVKSMGEQDKANGALPIGSTLIRAIGSDMVHILPIALPCVAGFIALLFFWHSMKMREFRHKVVLNFPVLGGRVKAEAMARVTWAMGMVSRGGLSGQNTFQLAAESVPNLILRKRLVDAAKSMHEAERLSVALKRSQALPLEYSHIVETGETTGDVARALSDISRATDADFRARDATAVTMTSFILYVGLGIVTLFMVAFLYKVFYGGMITTLTNGD</sequence>
<evidence type="ECO:0000256" key="2">
    <source>
        <dbReference type="ARBA" id="ARBA00005745"/>
    </source>
</evidence>
<evidence type="ECO:0000259" key="8">
    <source>
        <dbReference type="Pfam" id="PF00482"/>
    </source>
</evidence>
<evidence type="ECO:0000256" key="6">
    <source>
        <dbReference type="ARBA" id="ARBA00023136"/>
    </source>
</evidence>
<evidence type="ECO:0000256" key="5">
    <source>
        <dbReference type="ARBA" id="ARBA00022989"/>
    </source>
</evidence>
<dbReference type="RefSeq" id="WP_025226288.1">
    <property type="nucleotide sequence ID" value="NZ_CP007139.1"/>
</dbReference>
<keyword evidence="6 7" id="KW-0472">Membrane</keyword>
<evidence type="ECO:0000256" key="3">
    <source>
        <dbReference type="ARBA" id="ARBA00022475"/>
    </source>
</evidence>
<feature type="transmembrane region" description="Helical" evidence="7">
    <location>
        <begin position="398"/>
        <end position="419"/>
    </location>
</feature>